<dbReference type="GO" id="GO:0005829">
    <property type="term" value="C:cytosol"/>
    <property type="evidence" value="ECO:0007669"/>
    <property type="project" value="TreeGrafter"/>
</dbReference>
<dbReference type="InterPro" id="IPR000312">
    <property type="entry name" value="Glycosyl_Trfase_fam3"/>
</dbReference>
<feature type="binding site" evidence="3">
    <location>
        <position position="79"/>
    </location>
    <ligand>
        <name>5-phospho-alpha-D-ribose 1-diphosphate</name>
        <dbReference type="ChEBI" id="CHEBI:58017"/>
    </ligand>
</feature>
<comment type="cofactor">
    <cofactor evidence="3">
        <name>Mg(2+)</name>
        <dbReference type="ChEBI" id="CHEBI:18420"/>
    </cofactor>
    <text evidence="3">Binds 2 magnesium ions per monomer.</text>
</comment>
<reference evidence="6 7" key="1">
    <citation type="submission" date="2018-09" db="EMBL/GenBank/DDBJ databases">
        <authorList>
            <consortium name="Pathogen Informatics"/>
        </authorList>
    </citation>
    <scope>NUCLEOTIDE SEQUENCE [LARGE SCALE GENOMIC DNA]</scope>
    <source>
        <strain evidence="6 7">OH-22767</strain>
    </source>
</reference>
<keyword evidence="1 3" id="KW-0328">Glycosyltransferase</keyword>
<keyword evidence="7" id="KW-1185">Reference proteome</keyword>
<evidence type="ECO:0000259" key="4">
    <source>
        <dbReference type="Pfam" id="PF00591"/>
    </source>
</evidence>
<comment type="pathway">
    <text evidence="3">Amino-acid biosynthesis; L-tryptophan biosynthesis; L-tryptophan from chorismate: step 2/5.</text>
</comment>
<dbReference type="SUPFAM" id="SSF47648">
    <property type="entry name" value="Nucleoside phosphorylase/phosphoribosyltransferase N-terminal domain"/>
    <property type="match status" value="1"/>
</dbReference>
<dbReference type="Pfam" id="PF00591">
    <property type="entry name" value="Glycos_transf_3"/>
    <property type="match status" value="1"/>
</dbReference>
<evidence type="ECO:0000256" key="3">
    <source>
        <dbReference type="HAMAP-Rule" id="MF_00211"/>
    </source>
</evidence>
<feature type="domain" description="Glycosyl transferase family 3" evidence="4">
    <location>
        <begin position="72"/>
        <end position="319"/>
    </location>
</feature>
<dbReference type="Gene3D" id="1.20.970.10">
    <property type="entry name" value="Transferase, Pyrimidine Nucleoside Phosphorylase, Chain C"/>
    <property type="match status" value="1"/>
</dbReference>
<dbReference type="OrthoDB" id="9806430at2"/>
<feature type="domain" description="Glycosyl transferase family 3 N-terminal" evidence="5">
    <location>
        <begin position="2"/>
        <end position="63"/>
    </location>
</feature>
<name>A0A383U3P4_9FLAO</name>
<feature type="binding site" evidence="3">
    <location>
        <position position="91"/>
    </location>
    <ligand>
        <name>Mg(2+)</name>
        <dbReference type="ChEBI" id="CHEBI:18420"/>
        <label>1</label>
    </ligand>
</feature>
<keyword evidence="3" id="KW-0479">Metal-binding</keyword>
<keyword evidence="3" id="KW-0028">Amino-acid biosynthesis</keyword>
<evidence type="ECO:0000259" key="5">
    <source>
        <dbReference type="Pfam" id="PF02885"/>
    </source>
</evidence>
<keyword evidence="3" id="KW-0822">Tryptophan biosynthesis</keyword>
<feature type="binding site" evidence="3">
    <location>
        <begin position="107"/>
        <end position="115"/>
    </location>
    <ligand>
        <name>5-phospho-alpha-D-ribose 1-diphosphate</name>
        <dbReference type="ChEBI" id="CHEBI:58017"/>
    </ligand>
</feature>
<dbReference type="RefSeq" id="WP_119059781.1">
    <property type="nucleotide sequence ID" value="NZ_OX579588.1"/>
</dbReference>
<dbReference type="HAMAP" id="MF_00211">
    <property type="entry name" value="TrpD"/>
    <property type="match status" value="1"/>
</dbReference>
<feature type="binding site" evidence="3">
    <location>
        <position position="110"/>
    </location>
    <ligand>
        <name>anthranilate</name>
        <dbReference type="ChEBI" id="CHEBI:16567"/>
        <label>1</label>
    </ligand>
</feature>
<sequence>MKDILEYLFKYNTLSYQEAKSIMLQIPKGIFNDYEITSFVTILMMRSITIDELKGLADALLEMAVEVDLETQDLVDIVGTGGDGKNTFNISTLSCFVVAGAGQKVAKHGNYGSSSISGSSNVMEFLGYKFTDNQEHLKNQLSEANICFLHAPKFHPSLKLVAPLRKQLGFRTFFNMLGPLVNPARPKFSLIGVYNTEMGRIYNYLMQQKENKFMIVHSLDGYDEISLTSESMIITEKGIDLYNPNQLQASIIQPEEIYGGDSKEAAAELFLKIISGQGSPAQNAVVITNAALALQNTGKFEDFSSAKKAAEESLLNGKAHDCLKKLIAANHD</sequence>
<keyword evidence="2 3" id="KW-0808">Transferase</keyword>
<protein>
    <recommendedName>
        <fullName evidence="3">Anthranilate phosphoribosyltransferase</fullName>
        <ecNumber evidence="3">2.4.2.18</ecNumber>
    </recommendedName>
</protein>
<dbReference type="PANTHER" id="PTHR43285:SF2">
    <property type="entry name" value="ANTHRANILATE PHOSPHORIBOSYLTRANSFERASE"/>
    <property type="match status" value="1"/>
</dbReference>
<accession>A0A383U3P4</accession>
<proteinExistence type="inferred from homology"/>
<evidence type="ECO:0000313" key="6">
    <source>
        <dbReference type="EMBL" id="SZD74160.1"/>
    </source>
</evidence>
<dbReference type="InterPro" id="IPR005940">
    <property type="entry name" value="Anthranilate_Pribosyl_Tfrase"/>
</dbReference>
<comment type="catalytic activity">
    <reaction evidence="3">
        <text>N-(5-phospho-beta-D-ribosyl)anthranilate + diphosphate = 5-phospho-alpha-D-ribose 1-diphosphate + anthranilate</text>
        <dbReference type="Rhea" id="RHEA:11768"/>
        <dbReference type="ChEBI" id="CHEBI:16567"/>
        <dbReference type="ChEBI" id="CHEBI:18277"/>
        <dbReference type="ChEBI" id="CHEBI:33019"/>
        <dbReference type="ChEBI" id="CHEBI:58017"/>
        <dbReference type="EC" id="2.4.2.18"/>
    </reaction>
</comment>
<dbReference type="Proteomes" id="UP000262142">
    <property type="component" value="Unassembled WGS sequence"/>
</dbReference>
<feature type="binding site" evidence="3">
    <location>
        <position position="87"/>
    </location>
    <ligand>
        <name>5-phospho-alpha-D-ribose 1-diphosphate</name>
        <dbReference type="ChEBI" id="CHEBI:58017"/>
    </ligand>
</feature>
<dbReference type="InterPro" id="IPR035902">
    <property type="entry name" value="Nuc_phospho_transferase"/>
</dbReference>
<organism evidence="6 7">
    <name type="scientific">Candidatus Ornithobacterium hominis</name>
    <dbReference type="NCBI Taxonomy" id="2497989"/>
    <lineage>
        <taxon>Bacteria</taxon>
        <taxon>Pseudomonadati</taxon>
        <taxon>Bacteroidota</taxon>
        <taxon>Flavobacteriia</taxon>
        <taxon>Flavobacteriales</taxon>
        <taxon>Weeksellaceae</taxon>
        <taxon>Ornithobacterium</taxon>
    </lineage>
</organism>
<feature type="binding site" evidence="3">
    <location>
        <begin position="89"/>
        <end position="92"/>
    </location>
    <ligand>
        <name>5-phospho-alpha-D-ribose 1-diphosphate</name>
        <dbReference type="ChEBI" id="CHEBI:58017"/>
    </ligand>
</feature>
<dbReference type="EMBL" id="UNSC01000008">
    <property type="protein sequence ID" value="SZD74160.1"/>
    <property type="molecule type" value="Genomic_DNA"/>
</dbReference>
<dbReference type="SUPFAM" id="SSF52418">
    <property type="entry name" value="Nucleoside phosphorylase/phosphoribosyltransferase catalytic domain"/>
    <property type="match status" value="1"/>
</dbReference>
<dbReference type="GO" id="GO:0000162">
    <property type="term" value="P:L-tryptophan biosynthetic process"/>
    <property type="evidence" value="ECO:0007669"/>
    <property type="project" value="UniProtKB-UniRule"/>
</dbReference>
<feature type="binding site" evidence="3">
    <location>
        <position position="119"/>
    </location>
    <ligand>
        <name>5-phospho-alpha-D-ribose 1-diphosphate</name>
        <dbReference type="ChEBI" id="CHEBI:58017"/>
    </ligand>
</feature>
<dbReference type="Pfam" id="PF02885">
    <property type="entry name" value="Glycos_trans_3N"/>
    <property type="match status" value="1"/>
</dbReference>
<dbReference type="NCBIfam" id="TIGR01245">
    <property type="entry name" value="trpD"/>
    <property type="match status" value="1"/>
</dbReference>
<comment type="function">
    <text evidence="3">Catalyzes the transfer of the phosphoribosyl group of 5-phosphorylribose-1-pyrophosphate (PRPP) to anthranilate to yield N-(5'-phosphoribosyl)-anthranilate (PRA).</text>
</comment>
<dbReference type="GO" id="GO:0000287">
    <property type="term" value="F:magnesium ion binding"/>
    <property type="evidence" value="ECO:0007669"/>
    <property type="project" value="UniProtKB-UniRule"/>
</dbReference>
<feature type="binding site" evidence="3">
    <location>
        <position position="224"/>
    </location>
    <ligand>
        <name>Mg(2+)</name>
        <dbReference type="ChEBI" id="CHEBI:18420"/>
        <label>2</label>
    </ligand>
</feature>
<dbReference type="PANTHER" id="PTHR43285">
    <property type="entry name" value="ANTHRANILATE PHOSPHORIBOSYLTRANSFERASE"/>
    <property type="match status" value="1"/>
</dbReference>
<evidence type="ECO:0000256" key="2">
    <source>
        <dbReference type="ARBA" id="ARBA00022679"/>
    </source>
</evidence>
<evidence type="ECO:0000313" key="7">
    <source>
        <dbReference type="Proteomes" id="UP000262142"/>
    </source>
</evidence>
<feature type="binding site" evidence="3">
    <location>
        <position position="79"/>
    </location>
    <ligand>
        <name>anthranilate</name>
        <dbReference type="ChEBI" id="CHEBI:16567"/>
        <label>1</label>
    </ligand>
</feature>
<comment type="subunit">
    <text evidence="3">Homodimer.</text>
</comment>
<dbReference type="InterPro" id="IPR036320">
    <property type="entry name" value="Glycosyl_Trfase_fam3_N_dom_sf"/>
</dbReference>
<dbReference type="UniPathway" id="UPA00035">
    <property type="reaction ID" value="UER00041"/>
</dbReference>
<dbReference type="InterPro" id="IPR017459">
    <property type="entry name" value="Glycosyl_Trfase_fam3_N_dom"/>
</dbReference>
<evidence type="ECO:0000256" key="1">
    <source>
        <dbReference type="ARBA" id="ARBA00022676"/>
    </source>
</evidence>
<dbReference type="EC" id="2.4.2.18" evidence="3"/>
<feature type="binding site" evidence="3">
    <location>
        <begin position="82"/>
        <end position="83"/>
    </location>
    <ligand>
        <name>5-phospho-alpha-D-ribose 1-diphosphate</name>
        <dbReference type="ChEBI" id="CHEBI:58017"/>
    </ligand>
</feature>
<feature type="binding site" evidence="3">
    <location>
        <position position="165"/>
    </location>
    <ligand>
        <name>anthranilate</name>
        <dbReference type="ChEBI" id="CHEBI:16567"/>
        <label>2</label>
    </ligand>
</feature>
<comment type="similarity">
    <text evidence="3">Belongs to the anthranilate phosphoribosyltransferase family.</text>
</comment>
<dbReference type="GO" id="GO:0004048">
    <property type="term" value="F:anthranilate phosphoribosyltransferase activity"/>
    <property type="evidence" value="ECO:0007669"/>
    <property type="project" value="UniProtKB-UniRule"/>
</dbReference>
<feature type="binding site" evidence="3">
    <location>
        <position position="224"/>
    </location>
    <ligand>
        <name>Mg(2+)</name>
        <dbReference type="ChEBI" id="CHEBI:18420"/>
        <label>1</label>
    </ligand>
</feature>
<keyword evidence="3" id="KW-0460">Magnesium</keyword>
<keyword evidence="3" id="KW-0057">Aromatic amino acid biosynthesis</keyword>
<feature type="binding site" evidence="3">
    <location>
        <position position="223"/>
    </location>
    <ligand>
        <name>Mg(2+)</name>
        <dbReference type="ChEBI" id="CHEBI:18420"/>
        <label>2</label>
    </ligand>
</feature>
<comment type="caution">
    <text evidence="3">Lacks conserved residue(s) required for the propagation of feature annotation.</text>
</comment>
<gene>
    <name evidence="3 6" type="primary">trpD</name>
    <name evidence="6" type="ORF">SAMEA104719789_01618</name>
</gene>
<dbReference type="AlphaFoldDB" id="A0A383U3P4"/>
<dbReference type="Gene3D" id="3.40.1030.10">
    <property type="entry name" value="Nucleoside phosphorylase/phosphoribosyltransferase catalytic domain"/>
    <property type="match status" value="1"/>
</dbReference>